<dbReference type="GO" id="GO:0005518">
    <property type="term" value="F:collagen binding"/>
    <property type="evidence" value="ECO:0007669"/>
    <property type="project" value="TreeGrafter"/>
</dbReference>
<organism evidence="8 9">
    <name type="scientific">Dreissena polymorpha</name>
    <name type="common">Zebra mussel</name>
    <name type="synonym">Mytilus polymorpha</name>
    <dbReference type="NCBI Taxonomy" id="45954"/>
    <lineage>
        <taxon>Eukaryota</taxon>
        <taxon>Metazoa</taxon>
        <taxon>Spiralia</taxon>
        <taxon>Lophotrochozoa</taxon>
        <taxon>Mollusca</taxon>
        <taxon>Bivalvia</taxon>
        <taxon>Autobranchia</taxon>
        <taxon>Heteroconchia</taxon>
        <taxon>Euheterodonta</taxon>
        <taxon>Imparidentia</taxon>
        <taxon>Neoheterodontei</taxon>
        <taxon>Myida</taxon>
        <taxon>Dreissenoidea</taxon>
        <taxon>Dreissenidae</taxon>
        <taxon>Dreissena</taxon>
    </lineage>
</organism>
<keyword evidence="6" id="KW-0472">Membrane</keyword>
<dbReference type="PROSITE" id="PS51465">
    <property type="entry name" value="KAZAL_2"/>
    <property type="match status" value="3"/>
</dbReference>
<dbReference type="Gene3D" id="3.90.290.10">
    <property type="entry name" value="TGF-beta binding (TB) domain"/>
    <property type="match status" value="1"/>
</dbReference>
<dbReference type="GO" id="GO:0005615">
    <property type="term" value="C:extracellular space"/>
    <property type="evidence" value="ECO:0007669"/>
    <property type="project" value="TreeGrafter"/>
</dbReference>
<evidence type="ECO:0000256" key="2">
    <source>
        <dbReference type="ARBA" id="ARBA00022737"/>
    </source>
</evidence>
<dbReference type="PANTHER" id="PTHR13866">
    <property type="entry name" value="SPARC OSTEONECTIN"/>
    <property type="match status" value="1"/>
</dbReference>
<dbReference type="Gene3D" id="3.30.60.30">
    <property type="match status" value="3"/>
</dbReference>
<feature type="domain" description="Kazal-like" evidence="7">
    <location>
        <begin position="129"/>
        <end position="179"/>
    </location>
</feature>
<dbReference type="SUPFAM" id="SSF100895">
    <property type="entry name" value="Kazal-type serine protease inhibitors"/>
    <property type="match status" value="3"/>
</dbReference>
<evidence type="ECO:0000256" key="3">
    <source>
        <dbReference type="ARBA" id="ARBA00023157"/>
    </source>
</evidence>
<dbReference type="AlphaFoldDB" id="A0A9D4KP28"/>
<evidence type="ECO:0000256" key="5">
    <source>
        <dbReference type="SAM" id="MobiDB-lite"/>
    </source>
</evidence>
<reference evidence="8" key="1">
    <citation type="journal article" date="2019" name="bioRxiv">
        <title>The Genome of the Zebra Mussel, Dreissena polymorpha: A Resource for Invasive Species Research.</title>
        <authorList>
            <person name="McCartney M.A."/>
            <person name="Auch B."/>
            <person name="Kono T."/>
            <person name="Mallez S."/>
            <person name="Zhang Y."/>
            <person name="Obille A."/>
            <person name="Becker A."/>
            <person name="Abrahante J.E."/>
            <person name="Garbe J."/>
            <person name="Badalamenti J.P."/>
            <person name="Herman A."/>
            <person name="Mangelson H."/>
            <person name="Liachko I."/>
            <person name="Sullivan S."/>
            <person name="Sone E.D."/>
            <person name="Koren S."/>
            <person name="Silverstein K.A.T."/>
            <person name="Beckman K.B."/>
            <person name="Gohl D.M."/>
        </authorList>
    </citation>
    <scope>NUCLEOTIDE SEQUENCE</scope>
    <source>
        <strain evidence="8">Duluth1</strain>
        <tissue evidence="8">Whole animal</tissue>
    </source>
</reference>
<evidence type="ECO:0000256" key="4">
    <source>
        <dbReference type="ARBA" id="ARBA00023180"/>
    </source>
</evidence>
<evidence type="ECO:0000256" key="6">
    <source>
        <dbReference type="SAM" id="Phobius"/>
    </source>
</evidence>
<dbReference type="Proteomes" id="UP000828390">
    <property type="component" value="Unassembled WGS sequence"/>
</dbReference>
<evidence type="ECO:0000259" key="7">
    <source>
        <dbReference type="PROSITE" id="PS51465"/>
    </source>
</evidence>
<feature type="domain" description="Kazal-like" evidence="7">
    <location>
        <begin position="203"/>
        <end position="254"/>
    </location>
</feature>
<dbReference type="OrthoDB" id="6614329at2759"/>
<comment type="caution">
    <text evidence="8">The sequence shown here is derived from an EMBL/GenBank/DDBJ whole genome shotgun (WGS) entry which is preliminary data.</text>
</comment>
<dbReference type="Pfam" id="PF21333">
    <property type="entry name" value="FST_N"/>
    <property type="match status" value="1"/>
</dbReference>
<dbReference type="SMART" id="SM00274">
    <property type="entry name" value="FOLN"/>
    <property type="match status" value="3"/>
</dbReference>
<dbReference type="PANTHER" id="PTHR13866:SF29">
    <property type="entry name" value="FOLLISTATIN"/>
    <property type="match status" value="1"/>
</dbReference>
<evidence type="ECO:0000313" key="8">
    <source>
        <dbReference type="EMBL" id="KAH3843500.1"/>
    </source>
</evidence>
<feature type="compositionally biased region" description="Basic residues" evidence="5">
    <location>
        <begin position="356"/>
        <end position="382"/>
    </location>
</feature>
<dbReference type="InterPro" id="IPR036773">
    <property type="entry name" value="TB_dom_sf"/>
</dbReference>
<dbReference type="EMBL" id="JAIWYP010000004">
    <property type="protein sequence ID" value="KAH3843500.1"/>
    <property type="molecule type" value="Genomic_DNA"/>
</dbReference>
<dbReference type="CDD" id="cd00104">
    <property type="entry name" value="KAZAL_FS"/>
    <property type="match status" value="1"/>
</dbReference>
<proteinExistence type="predicted"/>
<dbReference type="GO" id="GO:0050840">
    <property type="term" value="F:extracellular matrix binding"/>
    <property type="evidence" value="ECO:0007669"/>
    <property type="project" value="TreeGrafter"/>
</dbReference>
<reference evidence="8" key="2">
    <citation type="submission" date="2020-11" db="EMBL/GenBank/DDBJ databases">
        <authorList>
            <person name="McCartney M.A."/>
            <person name="Auch B."/>
            <person name="Kono T."/>
            <person name="Mallez S."/>
            <person name="Becker A."/>
            <person name="Gohl D.M."/>
            <person name="Silverstein K.A.T."/>
            <person name="Koren S."/>
            <person name="Bechman K.B."/>
            <person name="Herman A."/>
            <person name="Abrahante J.E."/>
            <person name="Garbe J."/>
        </authorList>
    </citation>
    <scope>NUCLEOTIDE SEQUENCE</scope>
    <source>
        <strain evidence="8">Duluth1</strain>
        <tissue evidence="8">Whole animal</tissue>
    </source>
</reference>
<dbReference type="InterPro" id="IPR036058">
    <property type="entry name" value="Kazal_dom_sf"/>
</dbReference>
<keyword evidence="9" id="KW-1185">Reference proteome</keyword>
<sequence length="404" mass="45021">MCGCQTVIVTSMFILDVQKPSTVICSVVYLIVMFATGSVTGGVCWALVNRSTGLCTDAFHVNMSKEECCNTEGGDAVSWTPHTVTSDVFYLNFFADGASSCQPCHKTCATVKCEPNKMCVMRQGVPKCVCGSHCTSSLGDKGKVCGTDGTQYKNECMLRKINCETGLNTQVDYYGKCRKSCRKVTCRLGSRCLEDQDGFPHCARCDTRCTRHYDVGQPVCGVDGRTYNNTCELKAAICRNGKSIRIAYEGQCNKKYSCSNFKCKIGQTCLANPDNGQPVCFTCTDICFTPKRTEVCGTDERTYASYCHLTLTSCRTRLFITTKRSGKCRKKLGNLERYKLPDEALNTQNETDTQKLKKRSRKQRRKQIKQNKRQHIKIRRNKANGQSRKTNAVSTSSEKIDKPG</sequence>
<dbReference type="SMART" id="SM00280">
    <property type="entry name" value="KAZAL"/>
    <property type="match status" value="3"/>
</dbReference>
<dbReference type="GO" id="GO:0005509">
    <property type="term" value="F:calcium ion binding"/>
    <property type="evidence" value="ECO:0007669"/>
    <property type="project" value="TreeGrafter"/>
</dbReference>
<feature type="compositionally biased region" description="Polar residues" evidence="5">
    <location>
        <begin position="383"/>
        <end position="397"/>
    </location>
</feature>
<feature type="region of interest" description="Disordered" evidence="5">
    <location>
        <begin position="346"/>
        <end position="404"/>
    </location>
</feature>
<keyword evidence="1" id="KW-0732">Signal</keyword>
<gene>
    <name evidence="8" type="ORF">DPMN_117019</name>
</gene>
<keyword evidence="6" id="KW-1133">Transmembrane helix</keyword>
<feature type="transmembrane region" description="Helical" evidence="6">
    <location>
        <begin position="27"/>
        <end position="48"/>
    </location>
</feature>
<accession>A0A9D4KP28</accession>
<protein>
    <recommendedName>
        <fullName evidence="7">Kazal-like domain-containing protein</fullName>
    </recommendedName>
</protein>
<feature type="domain" description="Kazal-like" evidence="7">
    <location>
        <begin position="282"/>
        <end position="330"/>
    </location>
</feature>
<dbReference type="Pfam" id="PF07648">
    <property type="entry name" value="Kazal_2"/>
    <property type="match status" value="3"/>
</dbReference>
<keyword evidence="4" id="KW-0325">Glycoprotein</keyword>
<keyword evidence="6" id="KW-0812">Transmembrane</keyword>
<evidence type="ECO:0000313" key="9">
    <source>
        <dbReference type="Proteomes" id="UP000828390"/>
    </source>
</evidence>
<dbReference type="InterPro" id="IPR003645">
    <property type="entry name" value="Fol_N"/>
</dbReference>
<dbReference type="InterPro" id="IPR002350">
    <property type="entry name" value="Kazal_dom"/>
</dbReference>
<keyword evidence="2" id="KW-0677">Repeat</keyword>
<evidence type="ECO:0000256" key="1">
    <source>
        <dbReference type="ARBA" id="ARBA00022729"/>
    </source>
</evidence>
<keyword evidence="3" id="KW-1015">Disulfide bond</keyword>
<name>A0A9D4KP28_DREPO</name>